<organism evidence="7 8">
    <name type="scientific">Melanomma pulvis-pyrius CBS 109.77</name>
    <dbReference type="NCBI Taxonomy" id="1314802"/>
    <lineage>
        <taxon>Eukaryota</taxon>
        <taxon>Fungi</taxon>
        <taxon>Dikarya</taxon>
        <taxon>Ascomycota</taxon>
        <taxon>Pezizomycotina</taxon>
        <taxon>Dothideomycetes</taxon>
        <taxon>Pleosporomycetidae</taxon>
        <taxon>Pleosporales</taxon>
        <taxon>Melanommataceae</taxon>
        <taxon>Melanomma</taxon>
    </lineage>
</organism>
<comment type="similarity">
    <text evidence="5">Belongs to the anthrone oxygenase family.</text>
</comment>
<evidence type="ECO:0000256" key="4">
    <source>
        <dbReference type="ARBA" id="ARBA00023136"/>
    </source>
</evidence>
<gene>
    <name evidence="7" type="ORF">K505DRAFT_275564</name>
</gene>
<feature type="transmembrane region" description="Helical" evidence="6">
    <location>
        <begin position="20"/>
        <end position="46"/>
    </location>
</feature>
<evidence type="ECO:0000256" key="1">
    <source>
        <dbReference type="ARBA" id="ARBA00004141"/>
    </source>
</evidence>
<dbReference type="GO" id="GO:0016020">
    <property type="term" value="C:membrane"/>
    <property type="evidence" value="ECO:0007669"/>
    <property type="project" value="UniProtKB-SubCell"/>
</dbReference>
<feature type="transmembrane region" description="Helical" evidence="6">
    <location>
        <begin position="96"/>
        <end position="114"/>
    </location>
</feature>
<dbReference type="PANTHER" id="PTHR35042:SF1">
    <property type="entry name" value="DUF1772-DOMAIN-CONTAINING PROTEIN"/>
    <property type="match status" value="1"/>
</dbReference>
<keyword evidence="3 6" id="KW-1133">Transmembrane helix</keyword>
<dbReference type="AlphaFoldDB" id="A0A6A6XE49"/>
<dbReference type="InterPro" id="IPR013901">
    <property type="entry name" value="Anthrone_oxy"/>
</dbReference>
<sequence length="198" mass="20762">MATAGYLFNEKPPAGLLVAQAVGITASTFLFGQNAAISYAFIPAVLKAPAPLAVRQWRTVFDLGRKIGPVLALASSLSFGYVAYNQDSASTPFKLNVIAAVLLPSIIPFTLAFIDPTNKKLDKKLESFVGTALTDKAAEAGIAEEETTHALLDKWATLNLARAGIIGLGAVLGIWAAVDKREAVSFGNVSLSSGANRI</sequence>
<feature type="transmembrane region" description="Helical" evidence="6">
    <location>
        <begin position="160"/>
        <end position="178"/>
    </location>
</feature>
<keyword evidence="4 6" id="KW-0472">Membrane</keyword>
<keyword evidence="2 6" id="KW-0812">Transmembrane</keyword>
<evidence type="ECO:0000256" key="5">
    <source>
        <dbReference type="ARBA" id="ARBA00034313"/>
    </source>
</evidence>
<evidence type="ECO:0008006" key="9">
    <source>
        <dbReference type="Google" id="ProtNLM"/>
    </source>
</evidence>
<dbReference type="Proteomes" id="UP000799757">
    <property type="component" value="Unassembled WGS sequence"/>
</dbReference>
<reference evidence="7" key="1">
    <citation type="journal article" date="2020" name="Stud. Mycol.">
        <title>101 Dothideomycetes genomes: a test case for predicting lifestyles and emergence of pathogens.</title>
        <authorList>
            <person name="Haridas S."/>
            <person name="Albert R."/>
            <person name="Binder M."/>
            <person name="Bloem J."/>
            <person name="Labutti K."/>
            <person name="Salamov A."/>
            <person name="Andreopoulos B."/>
            <person name="Baker S."/>
            <person name="Barry K."/>
            <person name="Bills G."/>
            <person name="Bluhm B."/>
            <person name="Cannon C."/>
            <person name="Castanera R."/>
            <person name="Culley D."/>
            <person name="Daum C."/>
            <person name="Ezra D."/>
            <person name="Gonzalez J."/>
            <person name="Henrissat B."/>
            <person name="Kuo A."/>
            <person name="Liang C."/>
            <person name="Lipzen A."/>
            <person name="Lutzoni F."/>
            <person name="Magnuson J."/>
            <person name="Mondo S."/>
            <person name="Nolan M."/>
            <person name="Ohm R."/>
            <person name="Pangilinan J."/>
            <person name="Park H.-J."/>
            <person name="Ramirez L."/>
            <person name="Alfaro M."/>
            <person name="Sun H."/>
            <person name="Tritt A."/>
            <person name="Yoshinaga Y."/>
            <person name="Zwiers L.-H."/>
            <person name="Turgeon B."/>
            <person name="Goodwin S."/>
            <person name="Spatafora J."/>
            <person name="Crous P."/>
            <person name="Grigoriev I."/>
        </authorList>
    </citation>
    <scope>NUCLEOTIDE SEQUENCE</scope>
    <source>
        <strain evidence="7">CBS 109.77</strain>
    </source>
</reference>
<accession>A0A6A6XE49</accession>
<name>A0A6A6XE49_9PLEO</name>
<protein>
    <recommendedName>
        <fullName evidence="9">DUF1772-domain-containing protein</fullName>
    </recommendedName>
</protein>
<evidence type="ECO:0000256" key="3">
    <source>
        <dbReference type="ARBA" id="ARBA00022989"/>
    </source>
</evidence>
<evidence type="ECO:0000313" key="8">
    <source>
        <dbReference type="Proteomes" id="UP000799757"/>
    </source>
</evidence>
<dbReference type="Pfam" id="PF08592">
    <property type="entry name" value="Anthrone_oxy"/>
    <property type="match status" value="1"/>
</dbReference>
<proteinExistence type="inferred from homology"/>
<evidence type="ECO:0000313" key="7">
    <source>
        <dbReference type="EMBL" id="KAF2794185.1"/>
    </source>
</evidence>
<feature type="transmembrane region" description="Helical" evidence="6">
    <location>
        <begin position="67"/>
        <end position="84"/>
    </location>
</feature>
<dbReference type="OrthoDB" id="5954308at2759"/>
<comment type="subcellular location">
    <subcellularLocation>
        <location evidence="1">Membrane</location>
        <topology evidence="1">Multi-pass membrane protein</topology>
    </subcellularLocation>
</comment>
<evidence type="ECO:0000256" key="2">
    <source>
        <dbReference type="ARBA" id="ARBA00022692"/>
    </source>
</evidence>
<keyword evidence="8" id="KW-1185">Reference proteome</keyword>
<evidence type="ECO:0000256" key="6">
    <source>
        <dbReference type="SAM" id="Phobius"/>
    </source>
</evidence>
<dbReference type="EMBL" id="MU001899">
    <property type="protein sequence ID" value="KAF2794185.1"/>
    <property type="molecule type" value="Genomic_DNA"/>
</dbReference>
<dbReference type="PANTHER" id="PTHR35042">
    <property type="entry name" value="ANTHRONE OXYGENASE ENCC"/>
    <property type="match status" value="1"/>
</dbReference>